<name>A0A174LCU3_9FIRM</name>
<dbReference type="InterPro" id="IPR006119">
    <property type="entry name" value="Resolv_N"/>
</dbReference>
<evidence type="ECO:0000313" key="4">
    <source>
        <dbReference type="EMBL" id="CUP22072.1"/>
    </source>
</evidence>
<dbReference type="PANTHER" id="PTHR30461">
    <property type="entry name" value="DNA-INVERTASE FROM LAMBDOID PROPHAGE"/>
    <property type="match status" value="1"/>
</dbReference>
<keyword evidence="1" id="KW-0175">Coiled coil</keyword>
<dbReference type="PROSITE" id="PS51736">
    <property type="entry name" value="RECOMBINASES_3"/>
    <property type="match status" value="1"/>
</dbReference>
<dbReference type="PROSITE" id="PS51737">
    <property type="entry name" value="RECOMBINASE_DNA_BIND"/>
    <property type="match status" value="1"/>
</dbReference>
<protein>
    <submittedName>
        <fullName evidence="4">Transposon Tn1000 resolvase</fullName>
    </submittedName>
</protein>
<dbReference type="AlphaFoldDB" id="A0A174LCU3"/>
<dbReference type="Pfam" id="PF07508">
    <property type="entry name" value="Recombinase"/>
    <property type="match status" value="1"/>
</dbReference>
<sequence length="546" mass="62217">MTETAPNIIVIPAHPETAKGRAAQRQLRVAAYCRVSTKDEEQLTSYEAQQAYYTDMIMKNPNWTMAGIFADEGITGTSTAKRPEFLKMIRKCRQRKIDLILVKSISRFARNTVDCLGYVRALKELGIAVVFEKENINTMDTESEMLLTLMGAFAQAESESMSANIKWGRRQAMREGKVTFQYKCLYAYERGEDGEPCVIPEQAEVVRQIFDSFLMGHSIRMIKAELEGDKIPAAAGGKSWSESAIRNILKNEIYCGDVLLQKTYVSDCISKRTIKNTGQLTMYLIQNHHEGIVSRDKFNAVQAEFARRNAGRTPNKRYTSTGRSCYSGKYALTERLVCGCCGTLYRRCMWNKRGQKWAVWRCASRVDYGTKYCKHSPTIYEKPLQRAILAVLNSVMSKKEELAGQITDAMRIELLSLPGGTMSMADIDRRLAELEQEFQAMFQRSREKPDGFMEYAESFQRINEEAARLKEQRKYLLDQQQSDSATNGRIAHAMDVLSTGAAEITEWDESIIRQLVDTVTVLSEDRIRVRLYGGIELEQELDKERN</sequence>
<dbReference type="RefSeq" id="WP_024731056.1">
    <property type="nucleotide sequence ID" value="NZ_CABIWA010000002.1"/>
</dbReference>
<dbReference type="OrthoDB" id="1839742at2"/>
<dbReference type="Pfam" id="PF00239">
    <property type="entry name" value="Resolvase"/>
    <property type="match status" value="1"/>
</dbReference>
<dbReference type="InterPro" id="IPR050639">
    <property type="entry name" value="SSR_resolvase"/>
</dbReference>
<evidence type="ECO:0000259" key="3">
    <source>
        <dbReference type="PROSITE" id="PS51737"/>
    </source>
</evidence>
<dbReference type="Pfam" id="PF13408">
    <property type="entry name" value="Zn_ribbon_recom"/>
    <property type="match status" value="1"/>
</dbReference>
<dbReference type="CDD" id="cd00338">
    <property type="entry name" value="Ser_Recombinase"/>
    <property type="match status" value="1"/>
</dbReference>
<reference evidence="4 5" key="1">
    <citation type="submission" date="2015-09" db="EMBL/GenBank/DDBJ databases">
        <authorList>
            <consortium name="Pathogen Informatics"/>
        </authorList>
    </citation>
    <scope>NUCLEOTIDE SEQUENCE [LARGE SCALE GENOMIC DNA]</scope>
    <source>
        <strain evidence="4 5">2789STDY5834939</strain>
    </source>
</reference>
<dbReference type="GeneID" id="72463254"/>
<dbReference type="Gene3D" id="3.90.1750.20">
    <property type="entry name" value="Putative Large Serine Recombinase, Chain B, Domain 2"/>
    <property type="match status" value="1"/>
</dbReference>
<proteinExistence type="predicted"/>
<dbReference type="GO" id="GO:0003677">
    <property type="term" value="F:DNA binding"/>
    <property type="evidence" value="ECO:0007669"/>
    <property type="project" value="InterPro"/>
</dbReference>
<gene>
    <name evidence="4" type="primary">tnpR_1</name>
    <name evidence="4" type="ORF">ERS852551_00132</name>
</gene>
<evidence type="ECO:0000313" key="5">
    <source>
        <dbReference type="Proteomes" id="UP000095765"/>
    </source>
</evidence>
<dbReference type="SUPFAM" id="SSF53041">
    <property type="entry name" value="Resolvase-like"/>
    <property type="match status" value="1"/>
</dbReference>
<evidence type="ECO:0000256" key="1">
    <source>
        <dbReference type="SAM" id="Coils"/>
    </source>
</evidence>
<evidence type="ECO:0000259" key="2">
    <source>
        <dbReference type="PROSITE" id="PS51736"/>
    </source>
</evidence>
<dbReference type="InterPro" id="IPR011109">
    <property type="entry name" value="DNA_bind_recombinase_dom"/>
</dbReference>
<dbReference type="InterPro" id="IPR036162">
    <property type="entry name" value="Resolvase-like_N_sf"/>
</dbReference>
<dbReference type="EMBL" id="CZBE01000001">
    <property type="protein sequence ID" value="CUP22072.1"/>
    <property type="molecule type" value="Genomic_DNA"/>
</dbReference>
<feature type="domain" description="Resolvase/invertase-type recombinase catalytic" evidence="2">
    <location>
        <begin position="28"/>
        <end position="176"/>
    </location>
</feature>
<dbReference type="SMART" id="SM00857">
    <property type="entry name" value="Resolvase"/>
    <property type="match status" value="1"/>
</dbReference>
<dbReference type="Proteomes" id="UP000095765">
    <property type="component" value="Unassembled WGS sequence"/>
</dbReference>
<accession>A0A174LCU3</accession>
<dbReference type="InterPro" id="IPR038109">
    <property type="entry name" value="DNA_bind_recomb_sf"/>
</dbReference>
<feature type="domain" description="Recombinase" evidence="3">
    <location>
        <begin position="185"/>
        <end position="311"/>
    </location>
</feature>
<dbReference type="GO" id="GO:0000150">
    <property type="term" value="F:DNA strand exchange activity"/>
    <property type="evidence" value="ECO:0007669"/>
    <property type="project" value="InterPro"/>
</dbReference>
<feature type="coiled-coil region" evidence="1">
    <location>
        <begin position="424"/>
        <end position="479"/>
    </location>
</feature>
<dbReference type="PANTHER" id="PTHR30461:SF23">
    <property type="entry name" value="DNA RECOMBINASE-RELATED"/>
    <property type="match status" value="1"/>
</dbReference>
<organism evidence="4 5">
    <name type="scientific">Anaerotruncus colihominis</name>
    <dbReference type="NCBI Taxonomy" id="169435"/>
    <lineage>
        <taxon>Bacteria</taxon>
        <taxon>Bacillati</taxon>
        <taxon>Bacillota</taxon>
        <taxon>Clostridia</taxon>
        <taxon>Eubacteriales</taxon>
        <taxon>Oscillospiraceae</taxon>
        <taxon>Anaerotruncus</taxon>
    </lineage>
</organism>
<dbReference type="InterPro" id="IPR025827">
    <property type="entry name" value="Zn_ribbon_recom_dom"/>
</dbReference>
<dbReference type="Gene3D" id="3.40.50.1390">
    <property type="entry name" value="Resolvase, N-terminal catalytic domain"/>
    <property type="match status" value="1"/>
</dbReference>